<dbReference type="EMBL" id="BOOY01000036">
    <property type="protein sequence ID" value="GIJ05914.1"/>
    <property type="molecule type" value="Genomic_DNA"/>
</dbReference>
<dbReference type="Proteomes" id="UP000652013">
    <property type="component" value="Unassembled WGS sequence"/>
</dbReference>
<organism evidence="2 3">
    <name type="scientific">Spirilliplanes yamanashiensis</name>
    <dbReference type="NCBI Taxonomy" id="42233"/>
    <lineage>
        <taxon>Bacteria</taxon>
        <taxon>Bacillati</taxon>
        <taxon>Actinomycetota</taxon>
        <taxon>Actinomycetes</taxon>
        <taxon>Micromonosporales</taxon>
        <taxon>Micromonosporaceae</taxon>
        <taxon>Spirilliplanes</taxon>
    </lineage>
</organism>
<name>A0A8J3YD62_9ACTN</name>
<evidence type="ECO:0000313" key="2">
    <source>
        <dbReference type="EMBL" id="GIJ05914.1"/>
    </source>
</evidence>
<keyword evidence="1" id="KW-0472">Membrane</keyword>
<dbReference type="AlphaFoldDB" id="A0A8J3YD62"/>
<evidence type="ECO:0000256" key="1">
    <source>
        <dbReference type="SAM" id="Phobius"/>
    </source>
</evidence>
<proteinExistence type="predicted"/>
<gene>
    <name evidence="2" type="ORF">Sya03_52660</name>
</gene>
<reference evidence="2" key="1">
    <citation type="submission" date="2021-01" db="EMBL/GenBank/DDBJ databases">
        <title>Whole genome shotgun sequence of Spirilliplanes yamanashiensis NBRC 15828.</title>
        <authorList>
            <person name="Komaki H."/>
            <person name="Tamura T."/>
        </authorList>
    </citation>
    <scope>NUCLEOTIDE SEQUENCE</scope>
    <source>
        <strain evidence="2">NBRC 15828</strain>
    </source>
</reference>
<sequence length="233" mass="23763">MRDDDVRALLDRAAGPGDLPPDLAGTVVTAARARRRRRVAVAAVAAVLAVAGGVTAALRPGGAPAPGPASVLAPADQELLEAGVGSPVPAERIVAAGRAGDESIVALDRPPGEGRSGKVAEVWVSRGGRPYELLRDHLVYDGGCLTGDAVCAEVAPTGLGMYLVRKRDGRVFVLAQAPAGRTVAVDGRPAGPAPHGVVVPVEAADPWEVQVHVVLPDGRRYRLPPQPGIVLGG</sequence>
<keyword evidence="1" id="KW-1133">Transmembrane helix</keyword>
<evidence type="ECO:0000313" key="3">
    <source>
        <dbReference type="Proteomes" id="UP000652013"/>
    </source>
</evidence>
<feature type="transmembrane region" description="Helical" evidence="1">
    <location>
        <begin position="39"/>
        <end position="58"/>
    </location>
</feature>
<keyword evidence="3" id="KW-1185">Reference proteome</keyword>
<accession>A0A8J3YD62</accession>
<comment type="caution">
    <text evidence="2">The sequence shown here is derived from an EMBL/GenBank/DDBJ whole genome shotgun (WGS) entry which is preliminary data.</text>
</comment>
<protein>
    <submittedName>
        <fullName evidence="2">Uncharacterized protein</fullName>
    </submittedName>
</protein>
<dbReference type="RefSeq" id="WP_203941087.1">
    <property type="nucleotide sequence ID" value="NZ_BAAAGJ010000003.1"/>
</dbReference>
<keyword evidence="1" id="KW-0812">Transmembrane</keyword>